<proteinExistence type="predicted"/>
<name>A0A8S5RCX5_9VIRU</name>
<protein>
    <submittedName>
        <fullName evidence="1">Uncharacterized protein</fullName>
    </submittedName>
</protein>
<accession>A0A8S5RCX5</accession>
<dbReference type="EMBL" id="BK059091">
    <property type="protein sequence ID" value="DAE28828.1"/>
    <property type="molecule type" value="Genomic_DNA"/>
</dbReference>
<organism evidence="1">
    <name type="scientific">virus sp. ctmTa7</name>
    <dbReference type="NCBI Taxonomy" id="2828255"/>
    <lineage>
        <taxon>Viruses</taxon>
    </lineage>
</organism>
<evidence type="ECO:0000313" key="1">
    <source>
        <dbReference type="EMBL" id="DAE28828.1"/>
    </source>
</evidence>
<sequence length="29" mass="3289">MPFSTDSFVSLDNPNIVPNIVLCYNILYV</sequence>
<reference evidence="1" key="1">
    <citation type="journal article" date="2021" name="Proc. Natl. Acad. Sci. U.S.A.">
        <title>A Catalog of Tens of Thousands of Viruses from Human Metagenomes Reveals Hidden Associations with Chronic Diseases.</title>
        <authorList>
            <person name="Tisza M.J."/>
            <person name="Buck C.B."/>
        </authorList>
    </citation>
    <scope>NUCLEOTIDE SEQUENCE</scope>
    <source>
        <strain evidence="1">CtmTa7</strain>
    </source>
</reference>